<sequence length="801" mass="89825">MSQSAQASVSLVKRHADAMNMEAVGEELDVVNLEQLDDETHLKLLSPSHTEVERLRNLTLEMITEMDSHIESAIDTFFANNITDCEVALQRRMSADPLAVWGAGLIAYVRCSLSMEQAQADKALDLLNKSCALATQVMPKEKSRISRGFEKIFQNKKDTKMNGLSASEFRAKTIHAESQALRCFVLMLQQSVSTLLKAGLALNSAHNSYKTLYIELENRYKAMYGWKETGHTSRRNAVTAKEGDSHVDSSMSSTGCLALQDLSLEQSAALETLGLDRNSVYSVMFGVGAIKLALSILPGSIRSLLRFIGFEGNRQEGLKLVRQCFKSETLLSPFASALLLSVYGMLPAVSAFLVDSYLPVAHDLRTEVLQKEKMHESMLHLWLDGRIERLTRSVEVSIAKLNHCLDISSNPQVLAAMPQLRNLVLYDQWFNHAIVHQWKRASRCLEILSKRSNWANAFFQYVQACCLEMMEVEWAEGIVNPDGEVDFPLEYLNSLVGSSERKARLTFSDVSTREALAETITHLYWEAAQRKPVTLGGKPNHNDQFVLKRMEEILVSHGITPSTVVAKKKLGEPLEPLPEGLMIRNIVPLPVYETGLIIGNAHHYPAESKDKMVAMIDTYLLREPVQRNTPLSDYADSMRKRSNSGTVSQSQDSSSNTSPKVPSQSKGAPSPASSPNALEPRVCLPENYRVLCLCVYKSMLLVNSESKKDRQAALEVIEAIQATPQYKDRQWSLSYAQPFTLHEKAYIAFRDESPEAAELILNQLHKQYDHAHYYMHAKMDFKAHLASYHLQEEKQAKVAKL</sequence>
<dbReference type="Pfam" id="PF10300">
    <property type="entry name" value="Iml2-TPR_39"/>
    <property type="match status" value="1"/>
</dbReference>
<gene>
    <name evidence="2" type="ORF">LtaPh_3417400</name>
</gene>
<name>A0A640KS84_LEITA</name>
<dbReference type="PANTHER" id="PTHR31859:SF1">
    <property type="entry name" value="TETRATRICOPEPTIDE REPEAT PROTEIN 39C"/>
    <property type="match status" value="1"/>
</dbReference>
<evidence type="ECO:0000256" key="1">
    <source>
        <dbReference type="SAM" id="MobiDB-lite"/>
    </source>
</evidence>
<dbReference type="Proteomes" id="UP000419144">
    <property type="component" value="Unassembled WGS sequence"/>
</dbReference>
<feature type="compositionally biased region" description="Low complexity" evidence="1">
    <location>
        <begin position="643"/>
        <end position="658"/>
    </location>
</feature>
<reference evidence="2" key="1">
    <citation type="submission" date="2019-11" db="EMBL/GenBank/DDBJ databases">
        <title>Leishmania tarentolae CDS.</title>
        <authorList>
            <person name="Goto Y."/>
            <person name="Yamagishi J."/>
        </authorList>
    </citation>
    <scope>NUCLEOTIDE SEQUENCE [LARGE SCALE GENOMIC DNA]</scope>
    <source>
        <strain evidence="2">Parrot Tar II</strain>
    </source>
</reference>
<dbReference type="OrthoDB" id="43460at2759"/>
<dbReference type="PANTHER" id="PTHR31859">
    <property type="entry name" value="TETRATRICOPEPTIDE REPEAT PROTEIN 39 FAMILY MEMBER"/>
    <property type="match status" value="1"/>
</dbReference>
<dbReference type="VEuPathDB" id="TriTrypDB:LtaPh_3417400"/>
<organism evidence="2 3">
    <name type="scientific">Leishmania tarentolae</name>
    <name type="common">Sauroleishmania tarentolae</name>
    <dbReference type="NCBI Taxonomy" id="5689"/>
    <lineage>
        <taxon>Eukaryota</taxon>
        <taxon>Discoba</taxon>
        <taxon>Euglenozoa</taxon>
        <taxon>Kinetoplastea</taxon>
        <taxon>Metakinetoplastina</taxon>
        <taxon>Trypanosomatida</taxon>
        <taxon>Trypanosomatidae</taxon>
        <taxon>Leishmaniinae</taxon>
        <taxon>Leishmania</taxon>
        <taxon>lizard Leishmania</taxon>
    </lineage>
</organism>
<evidence type="ECO:0000313" key="2">
    <source>
        <dbReference type="EMBL" id="GET92248.1"/>
    </source>
</evidence>
<feature type="region of interest" description="Disordered" evidence="1">
    <location>
        <begin position="631"/>
        <end position="677"/>
    </location>
</feature>
<feature type="compositionally biased region" description="Polar residues" evidence="1">
    <location>
        <begin position="659"/>
        <end position="676"/>
    </location>
</feature>
<protein>
    <submittedName>
        <fullName evidence="2">Uncharacterized protein</fullName>
    </submittedName>
</protein>
<proteinExistence type="predicted"/>
<dbReference type="InterPro" id="IPR019412">
    <property type="entry name" value="IML2/TPR_39"/>
</dbReference>
<dbReference type="EMBL" id="BLBS01000054">
    <property type="protein sequence ID" value="GET92248.1"/>
    <property type="molecule type" value="Genomic_DNA"/>
</dbReference>
<keyword evidence="3" id="KW-1185">Reference proteome</keyword>
<comment type="caution">
    <text evidence="2">The sequence shown here is derived from an EMBL/GenBank/DDBJ whole genome shotgun (WGS) entry which is preliminary data.</text>
</comment>
<accession>A0A640KS84</accession>
<dbReference type="AlphaFoldDB" id="A0A640KS84"/>
<evidence type="ECO:0000313" key="3">
    <source>
        <dbReference type="Proteomes" id="UP000419144"/>
    </source>
</evidence>